<dbReference type="Pfam" id="PF09739">
    <property type="entry name" value="MCM_bind"/>
    <property type="match status" value="2"/>
</dbReference>
<protein>
    <recommendedName>
        <fullName evidence="5">Mini-chromosome maintenance complex-binding protein</fullName>
    </recommendedName>
</protein>
<accession>A0A9P3LX24</accession>
<keyword evidence="2" id="KW-0539">Nucleus</keyword>
<comment type="subcellular location">
    <subcellularLocation>
        <location evidence="1">Nucleus</location>
    </subcellularLocation>
</comment>
<organism evidence="3 4">
    <name type="scientific">Entomortierella parvispora</name>
    <dbReference type="NCBI Taxonomy" id="205924"/>
    <lineage>
        <taxon>Eukaryota</taxon>
        <taxon>Fungi</taxon>
        <taxon>Fungi incertae sedis</taxon>
        <taxon>Mucoromycota</taxon>
        <taxon>Mortierellomycotina</taxon>
        <taxon>Mortierellomycetes</taxon>
        <taxon>Mortierellales</taxon>
        <taxon>Mortierellaceae</taxon>
        <taxon>Entomortierella</taxon>
    </lineage>
</organism>
<dbReference type="GO" id="GO:0006261">
    <property type="term" value="P:DNA-templated DNA replication"/>
    <property type="evidence" value="ECO:0007669"/>
    <property type="project" value="TreeGrafter"/>
</dbReference>
<evidence type="ECO:0008006" key="5">
    <source>
        <dbReference type="Google" id="ProtNLM"/>
    </source>
</evidence>
<comment type="caution">
    <text evidence="3">The sequence shown here is derived from an EMBL/GenBank/DDBJ whole genome shotgun (WGS) entry which is preliminary data.</text>
</comment>
<reference evidence="3" key="1">
    <citation type="submission" date="2021-11" db="EMBL/GenBank/DDBJ databases">
        <authorList>
            <person name="Herlambang A."/>
            <person name="Guo Y."/>
            <person name="Takashima Y."/>
            <person name="Nishizawa T."/>
        </authorList>
    </citation>
    <scope>NUCLEOTIDE SEQUENCE</scope>
    <source>
        <strain evidence="3">E1425</strain>
    </source>
</reference>
<evidence type="ECO:0000313" key="4">
    <source>
        <dbReference type="Proteomes" id="UP000827284"/>
    </source>
</evidence>
<dbReference type="OrthoDB" id="329666at2759"/>
<dbReference type="InterPro" id="IPR019140">
    <property type="entry name" value="MCM_complex-bd"/>
</dbReference>
<evidence type="ECO:0000256" key="2">
    <source>
        <dbReference type="ARBA" id="ARBA00023242"/>
    </source>
</evidence>
<dbReference type="PANTHER" id="PTHR13489">
    <property type="entry name" value="MINI-CHROMOSOME MAINTENANCE COMPLEX-BINDING PROTEIN"/>
    <property type="match status" value="1"/>
</dbReference>
<dbReference type="GO" id="GO:0003682">
    <property type="term" value="F:chromatin binding"/>
    <property type="evidence" value="ECO:0007669"/>
    <property type="project" value="TreeGrafter"/>
</dbReference>
<evidence type="ECO:0000313" key="3">
    <source>
        <dbReference type="EMBL" id="GJJ73673.1"/>
    </source>
</evidence>
<keyword evidence="4" id="KW-1185">Reference proteome</keyword>
<sequence length="554" mass="60783">MSPSVMSAIDATIERPLDAIQDLFSKNWTKENASESNDFGVAAHFQELFDTREKLLQIPSLDAQSVQQLPVHSLVRFRCMVQDTDLSQEIALFSSIVTTQPDGEEKLVCHRYSDGPQQDNVIECVPDQDIMDLRNSYYCVSVPGVSAWAKEYDNAANQLSLEGLTLDGDDAPQVIPGRYPFPRAQHFAAVVKTHASDINIGVTDMVDVIGVLGASNSVISGDSFDFNEESSDSPRVPTVHAITMRKVDDHGHPDLGINGQPSKSDMDACLQDAAATRRDLMAYLTDALKGDELAAELVLLHMLARVYARAGGKALGQFSLNLKQTELDTTLCQTLEKIMSNILPKVHAIPMTLQTLNTEAFYPRKDDQLLSGFLQVTRGTTLVLDETALEEGTLNEQGLKNLRAVSGVSQNQTLSYMFPFNSIDFNTDISLLIVSLGSSLVPVDCAITLNPDTTRTEPLVVPSADKIEAFRKYVSVLRLAEYTVSEEVAKEIETDFVEQRKAANAAKTTPITPDEFAFNISLARIVSLSKGEISLSMDSWEQAVSLAKQIGDRK</sequence>
<dbReference type="EMBL" id="BQFW01000008">
    <property type="protein sequence ID" value="GJJ73673.1"/>
    <property type="molecule type" value="Genomic_DNA"/>
</dbReference>
<dbReference type="GO" id="GO:0005634">
    <property type="term" value="C:nucleus"/>
    <property type="evidence" value="ECO:0007669"/>
    <property type="project" value="UniProtKB-SubCell"/>
</dbReference>
<dbReference type="Proteomes" id="UP000827284">
    <property type="component" value="Unassembled WGS sequence"/>
</dbReference>
<gene>
    <name evidence="3" type="ORF">EMPS_06031</name>
</gene>
<dbReference type="AlphaFoldDB" id="A0A9P3LX24"/>
<proteinExistence type="predicted"/>
<evidence type="ECO:0000256" key="1">
    <source>
        <dbReference type="ARBA" id="ARBA00004123"/>
    </source>
</evidence>
<reference evidence="3" key="2">
    <citation type="journal article" date="2022" name="Microbiol. Resour. Announc.">
        <title>Whole-Genome Sequence of Entomortierella parvispora E1425, a Mucoromycotan Fungus Associated with Burkholderiaceae-Related Endosymbiotic Bacteria.</title>
        <authorList>
            <person name="Herlambang A."/>
            <person name="Guo Y."/>
            <person name="Takashima Y."/>
            <person name="Narisawa K."/>
            <person name="Ohta H."/>
            <person name="Nishizawa T."/>
        </authorList>
    </citation>
    <scope>NUCLEOTIDE SEQUENCE</scope>
    <source>
        <strain evidence="3">E1425</strain>
    </source>
</reference>
<name>A0A9P3LX24_9FUNG</name>
<dbReference type="PANTHER" id="PTHR13489:SF0">
    <property type="entry name" value="MINI-CHROMOSOME MAINTENANCE COMPLEX-BINDING PROTEIN"/>
    <property type="match status" value="1"/>
</dbReference>